<evidence type="ECO:0000313" key="12">
    <source>
        <dbReference type="Proteomes" id="UP000887226"/>
    </source>
</evidence>
<organism evidence="11 12">
    <name type="scientific">Calycina marina</name>
    <dbReference type="NCBI Taxonomy" id="1763456"/>
    <lineage>
        <taxon>Eukaryota</taxon>
        <taxon>Fungi</taxon>
        <taxon>Dikarya</taxon>
        <taxon>Ascomycota</taxon>
        <taxon>Pezizomycotina</taxon>
        <taxon>Leotiomycetes</taxon>
        <taxon>Helotiales</taxon>
        <taxon>Pezizellaceae</taxon>
        <taxon>Calycina</taxon>
    </lineage>
</organism>
<dbReference type="PANTHER" id="PTHR47466">
    <property type="match status" value="1"/>
</dbReference>
<gene>
    <name evidence="11" type="ORF">BJ878DRAFT_565433</name>
</gene>
<dbReference type="GO" id="GO:0006508">
    <property type="term" value="P:proteolysis"/>
    <property type="evidence" value="ECO:0007669"/>
    <property type="project" value="UniProtKB-KW"/>
</dbReference>
<feature type="domain" description="Peptidase M43 pregnancy-associated plasma-A" evidence="10">
    <location>
        <begin position="140"/>
        <end position="286"/>
    </location>
</feature>
<sequence>MLFLKSILFGLPALVLATDIQRCATKSPGSQLKGLHVAQAKVDSQNRLNGKEALDNTFPKVSVNTYVHVIASSQVDDDTPQAQIVDQINVINRAYRRHGFTFLLRNITRSFGKDWSSIVPDTDSELKIKSALRQGTYADLNFYIGNIGDGFGGILGYSTFPDYVSRDIFDLDAVVIDPGTLPNGTISKYDLGATAVHEIGHWLGLFHTFQDPLGPIINFGDGCTADGDFVYDTPAESSPAWGCPEGRDTCTGNSLSREGKDPIHNFMDYSDDSCLNLFSAGQMARAHVLYQQLRLDSNNINRN</sequence>
<name>A0A9P7Z7T7_9HELO</name>
<dbReference type="EMBL" id="MU253790">
    <property type="protein sequence ID" value="KAG9246866.1"/>
    <property type="molecule type" value="Genomic_DNA"/>
</dbReference>
<keyword evidence="2" id="KW-0645">Protease</keyword>
<keyword evidence="6" id="KW-0862">Zinc</keyword>
<keyword evidence="7" id="KW-0482">Metalloprotease</keyword>
<dbReference type="PANTHER" id="PTHR47466:SF1">
    <property type="entry name" value="METALLOPROTEASE MEP1 (AFU_ORTHOLOGUE AFUA_1G07730)-RELATED"/>
    <property type="match status" value="1"/>
</dbReference>
<dbReference type="AlphaFoldDB" id="A0A9P7Z7T7"/>
<comment type="caution">
    <text evidence="11">The sequence shown here is derived from an EMBL/GenBank/DDBJ whole genome shotgun (WGS) entry which is preliminary data.</text>
</comment>
<feature type="chain" id="PRO_5040230690" description="Peptidase M43 pregnancy-associated plasma-A domain-containing protein" evidence="9">
    <location>
        <begin position="18"/>
        <end position="303"/>
    </location>
</feature>
<evidence type="ECO:0000259" key="10">
    <source>
        <dbReference type="Pfam" id="PF05572"/>
    </source>
</evidence>
<dbReference type="GO" id="GO:0046872">
    <property type="term" value="F:metal ion binding"/>
    <property type="evidence" value="ECO:0007669"/>
    <property type="project" value="UniProtKB-KW"/>
</dbReference>
<evidence type="ECO:0000256" key="8">
    <source>
        <dbReference type="ARBA" id="ARBA00023157"/>
    </source>
</evidence>
<keyword evidence="8" id="KW-1015">Disulfide bond</keyword>
<dbReference type="Pfam" id="PF05572">
    <property type="entry name" value="Peptidase_M43"/>
    <property type="match status" value="1"/>
</dbReference>
<dbReference type="OrthoDB" id="536211at2759"/>
<dbReference type="GO" id="GO:0008237">
    <property type="term" value="F:metallopeptidase activity"/>
    <property type="evidence" value="ECO:0007669"/>
    <property type="project" value="UniProtKB-KW"/>
</dbReference>
<comment type="similarity">
    <text evidence="1">Belongs to the peptidase M43B family.</text>
</comment>
<protein>
    <recommendedName>
        <fullName evidence="10">Peptidase M43 pregnancy-associated plasma-A domain-containing protein</fullName>
    </recommendedName>
</protein>
<dbReference type="CDD" id="cd04275">
    <property type="entry name" value="ZnMc_pappalysin_like"/>
    <property type="match status" value="1"/>
</dbReference>
<dbReference type="Gene3D" id="3.40.390.10">
    <property type="entry name" value="Collagenase (Catalytic Domain)"/>
    <property type="match status" value="1"/>
</dbReference>
<reference evidence="11" key="1">
    <citation type="journal article" date="2021" name="IMA Fungus">
        <title>Genomic characterization of three marine fungi, including Emericellopsis atlantica sp. nov. with signatures of a generalist lifestyle and marine biomass degradation.</title>
        <authorList>
            <person name="Hagestad O.C."/>
            <person name="Hou L."/>
            <person name="Andersen J.H."/>
            <person name="Hansen E.H."/>
            <person name="Altermark B."/>
            <person name="Li C."/>
            <person name="Kuhnert E."/>
            <person name="Cox R.J."/>
            <person name="Crous P.W."/>
            <person name="Spatafora J.W."/>
            <person name="Lail K."/>
            <person name="Amirebrahimi M."/>
            <person name="Lipzen A."/>
            <person name="Pangilinan J."/>
            <person name="Andreopoulos W."/>
            <person name="Hayes R.D."/>
            <person name="Ng V."/>
            <person name="Grigoriev I.V."/>
            <person name="Jackson S.A."/>
            <person name="Sutton T.D.S."/>
            <person name="Dobson A.D.W."/>
            <person name="Rama T."/>
        </authorList>
    </citation>
    <scope>NUCLEOTIDE SEQUENCE</scope>
    <source>
        <strain evidence="11">TRa3180A</strain>
    </source>
</reference>
<evidence type="ECO:0000256" key="5">
    <source>
        <dbReference type="ARBA" id="ARBA00022801"/>
    </source>
</evidence>
<feature type="signal peptide" evidence="9">
    <location>
        <begin position="1"/>
        <end position="17"/>
    </location>
</feature>
<evidence type="ECO:0000256" key="3">
    <source>
        <dbReference type="ARBA" id="ARBA00022723"/>
    </source>
</evidence>
<keyword evidence="4 9" id="KW-0732">Signal</keyword>
<accession>A0A9P7Z7T7</accession>
<keyword evidence="3" id="KW-0479">Metal-binding</keyword>
<dbReference type="SUPFAM" id="SSF55486">
    <property type="entry name" value="Metalloproteases ('zincins'), catalytic domain"/>
    <property type="match status" value="1"/>
</dbReference>
<proteinExistence type="inferred from homology"/>
<dbReference type="InterPro" id="IPR024079">
    <property type="entry name" value="MetalloPept_cat_dom_sf"/>
</dbReference>
<evidence type="ECO:0000256" key="7">
    <source>
        <dbReference type="ARBA" id="ARBA00023049"/>
    </source>
</evidence>
<evidence type="ECO:0000256" key="1">
    <source>
        <dbReference type="ARBA" id="ARBA00008721"/>
    </source>
</evidence>
<dbReference type="InterPro" id="IPR008754">
    <property type="entry name" value="Peptidase_M43"/>
</dbReference>
<keyword evidence="5" id="KW-0378">Hydrolase</keyword>
<evidence type="ECO:0000313" key="11">
    <source>
        <dbReference type="EMBL" id="KAG9246866.1"/>
    </source>
</evidence>
<keyword evidence="12" id="KW-1185">Reference proteome</keyword>
<dbReference type="Proteomes" id="UP000887226">
    <property type="component" value="Unassembled WGS sequence"/>
</dbReference>
<evidence type="ECO:0000256" key="6">
    <source>
        <dbReference type="ARBA" id="ARBA00022833"/>
    </source>
</evidence>
<evidence type="ECO:0000256" key="2">
    <source>
        <dbReference type="ARBA" id="ARBA00022670"/>
    </source>
</evidence>
<evidence type="ECO:0000256" key="9">
    <source>
        <dbReference type="SAM" id="SignalP"/>
    </source>
</evidence>
<evidence type="ECO:0000256" key="4">
    <source>
        <dbReference type="ARBA" id="ARBA00022729"/>
    </source>
</evidence>